<dbReference type="KEGG" id="bmic:BmR1_04g05750"/>
<sequence>MSITVTTVVTNSNNITSYTIKSNTNDADNTVGNETNNGMILSQQYDTSNNLSTDEYVYEIVYLDNCQFISEDMTIIHICTCGDLFVFKLEDLRKGNNKTECASCSLKAMLQFNSQQLDEFINKHNAIS</sequence>
<dbReference type="AlphaFoldDB" id="I7J8E2"/>
<accession>I7J8E2</accession>
<organism evidence="4 5">
    <name type="scientific">Babesia microti (strain RI)</name>
    <dbReference type="NCBI Taxonomy" id="1133968"/>
    <lineage>
        <taxon>Eukaryota</taxon>
        <taxon>Sar</taxon>
        <taxon>Alveolata</taxon>
        <taxon>Apicomplexa</taxon>
        <taxon>Aconoidasida</taxon>
        <taxon>Piroplasmida</taxon>
        <taxon>Babesiidae</taxon>
        <taxon>Babesia</taxon>
    </lineage>
</organism>
<evidence type="ECO:0000259" key="3">
    <source>
        <dbReference type="PROSITE" id="PS51074"/>
    </source>
</evidence>
<dbReference type="PROSITE" id="PS51074">
    <property type="entry name" value="DPH_MB"/>
    <property type="match status" value="1"/>
</dbReference>
<dbReference type="EMBL" id="LN871599">
    <property type="protein sequence ID" value="CCF75348.1"/>
    <property type="molecule type" value="Genomic_DNA"/>
</dbReference>
<evidence type="ECO:0000313" key="5">
    <source>
        <dbReference type="Proteomes" id="UP000002899"/>
    </source>
</evidence>
<dbReference type="VEuPathDB" id="PiroplasmaDB:BmR1_04g05750"/>
<dbReference type="GeneID" id="24425795"/>
<reference evidence="4 5" key="1">
    <citation type="journal article" date="2012" name="Nucleic Acids Res.">
        <title>Sequencing of the smallest Apicomplexan genome from the human pathogen Babesia microti.</title>
        <authorList>
            <person name="Cornillot E."/>
            <person name="Hadj-Kaddour K."/>
            <person name="Dassouli A."/>
            <person name="Noel B."/>
            <person name="Ranwez V."/>
            <person name="Vacherie B."/>
            <person name="Augagneur Y."/>
            <person name="Bres V."/>
            <person name="Duclos A."/>
            <person name="Randazzo S."/>
            <person name="Carcy B."/>
            <person name="Debierre-Grockiego F."/>
            <person name="Delbecq S."/>
            <person name="Moubri-Menage K."/>
            <person name="Shams-Eldin H."/>
            <person name="Usmani-Brown S."/>
            <person name="Bringaud F."/>
            <person name="Wincker P."/>
            <person name="Vivares C.P."/>
            <person name="Schwarz R.T."/>
            <person name="Schetters T.P."/>
            <person name="Krause P.J."/>
            <person name="Gorenflot A."/>
            <person name="Berry V."/>
            <person name="Barbe V."/>
            <person name="Ben Mamoun C."/>
        </authorList>
    </citation>
    <scope>NUCLEOTIDE SEQUENCE [LARGE SCALE GENOMIC DNA]</scope>
    <source>
        <strain evidence="4 5">RI</strain>
    </source>
</reference>
<dbReference type="InterPro" id="IPR036671">
    <property type="entry name" value="DPH_MB_sf"/>
</dbReference>
<keyword evidence="1" id="KW-0479">Metal-binding</keyword>
<protein>
    <submittedName>
        <fullName evidence="4">Zinc finger protein, putative</fullName>
    </submittedName>
</protein>
<dbReference type="Pfam" id="PF05207">
    <property type="entry name" value="Zn_ribbon_CSL"/>
    <property type="match status" value="1"/>
</dbReference>
<name>I7J8E2_BABMR</name>
<evidence type="ECO:0000256" key="1">
    <source>
        <dbReference type="ARBA" id="ARBA00022723"/>
    </source>
</evidence>
<feature type="domain" description="DPH-type MB" evidence="3">
    <location>
        <begin position="57"/>
        <end position="113"/>
    </location>
</feature>
<dbReference type="InterPro" id="IPR007872">
    <property type="entry name" value="DPH_MB_dom"/>
</dbReference>
<dbReference type="SUPFAM" id="SSF144217">
    <property type="entry name" value="CSL zinc finger"/>
    <property type="match status" value="1"/>
</dbReference>
<evidence type="ECO:0000313" key="4">
    <source>
        <dbReference type="EMBL" id="CCF75348.1"/>
    </source>
</evidence>
<evidence type="ECO:0000256" key="2">
    <source>
        <dbReference type="ARBA" id="ARBA00023004"/>
    </source>
</evidence>
<dbReference type="Proteomes" id="UP000002899">
    <property type="component" value="Chromosome IV"/>
</dbReference>
<reference evidence="4 5" key="2">
    <citation type="journal article" date="2013" name="PLoS ONE">
        <title>Whole genome mapping and re-organization of the nuclear and mitochondrial genomes of Babesia microti isolates.</title>
        <authorList>
            <person name="Cornillot E."/>
            <person name="Dassouli A."/>
            <person name="Garg A."/>
            <person name="Pachikara N."/>
            <person name="Randazzo S."/>
            <person name="Depoix D."/>
            <person name="Carcy B."/>
            <person name="Delbecq S."/>
            <person name="Frutos R."/>
            <person name="Silva J.C."/>
            <person name="Sutton R."/>
            <person name="Krause P.J."/>
            <person name="Mamoun C.B."/>
        </authorList>
    </citation>
    <scope>NUCLEOTIDE SEQUENCE [LARGE SCALE GENOMIC DNA]</scope>
    <source>
        <strain evidence="4 5">RI</strain>
    </source>
</reference>
<dbReference type="RefSeq" id="XP_012649756.1">
    <property type="nucleotide sequence ID" value="XM_012794302.1"/>
</dbReference>
<keyword evidence="2" id="KW-0408">Iron</keyword>
<dbReference type="OrthoDB" id="66964at2759"/>
<dbReference type="Gene3D" id="3.10.660.10">
    <property type="entry name" value="DPH Zinc finger"/>
    <property type="match status" value="1"/>
</dbReference>
<keyword evidence="5" id="KW-1185">Reference proteome</keyword>
<reference evidence="4 5" key="3">
    <citation type="journal article" date="2016" name="Sci. Rep.">
        <title>Genome-wide diversity and gene expression profiling of Babesia microti isolates identify polymorphic genes that mediate host-pathogen interactions.</title>
        <authorList>
            <person name="Silva J.C."/>
            <person name="Cornillot E."/>
            <person name="McCracken C."/>
            <person name="Usmani-Brown S."/>
            <person name="Dwivedi A."/>
            <person name="Ifeonu O.O."/>
            <person name="Crabtree J."/>
            <person name="Gotia H.T."/>
            <person name="Virji A.Z."/>
            <person name="Reynes C."/>
            <person name="Colinge J."/>
            <person name="Kumar V."/>
            <person name="Lawres L."/>
            <person name="Pazzi J.E."/>
            <person name="Pablo J.V."/>
            <person name="Hung C."/>
            <person name="Brancato J."/>
            <person name="Kumari P."/>
            <person name="Orvis J."/>
            <person name="Tretina K."/>
            <person name="Chibucos M."/>
            <person name="Ott S."/>
            <person name="Sadzewicz L."/>
            <person name="Sengamalay N."/>
            <person name="Shetty A.C."/>
            <person name="Su Q."/>
            <person name="Tallon L."/>
            <person name="Fraser C.M."/>
            <person name="Frutos R."/>
            <person name="Molina D.M."/>
            <person name="Krause P.J."/>
            <person name="Ben Mamoun C."/>
        </authorList>
    </citation>
    <scope>NUCLEOTIDE SEQUENCE [LARGE SCALE GENOMIC DNA]</scope>
    <source>
        <strain evidence="4 5">RI</strain>
    </source>
</reference>
<dbReference type="GO" id="GO:0046872">
    <property type="term" value="F:metal ion binding"/>
    <property type="evidence" value="ECO:0007669"/>
    <property type="project" value="UniProtKB-KW"/>
</dbReference>
<proteinExistence type="predicted"/>